<organism evidence="1">
    <name type="scientific">Arundo donax</name>
    <name type="common">Giant reed</name>
    <name type="synonym">Donax arundinaceus</name>
    <dbReference type="NCBI Taxonomy" id="35708"/>
    <lineage>
        <taxon>Eukaryota</taxon>
        <taxon>Viridiplantae</taxon>
        <taxon>Streptophyta</taxon>
        <taxon>Embryophyta</taxon>
        <taxon>Tracheophyta</taxon>
        <taxon>Spermatophyta</taxon>
        <taxon>Magnoliopsida</taxon>
        <taxon>Liliopsida</taxon>
        <taxon>Poales</taxon>
        <taxon>Poaceae</taxon>
        <taxon>PACMAD clade</taxon>
        <taxon>Arundinoideae</taxon>
        <taxon>Arundineae</taxon>
        <taxon>Arundo</taxon>
    </lineage>
</organism>
<evidence type="ECO:0000313" key="1">
    <source>
        <dbReference type="EMBL" id="JAE11615.1"/>
    </source>
</evidence>
<name>A0A0A9FF45_ARUDO</name>
<sequence>MIHQCKKNLNLIKSEKSSLNCTSKLTVQN</sequence>
<reference evidence="1" key="2">
    <citation type="journal article" date="2015" name="Data Brief">
        <title>Shoot transcriptome of the giant reed, Arundo donax.</title>
        <authorList>
            <person name="Barrero R.A."/>
            <person name="Guerrero F.D."/>
            <person name="Moolhuijzen P."/>
            <person name="Goolsby J.A."/>
            <person name="Tidwell J."/>
            <person name="Bellgard S.E."/>
            <person name="Bellgard M.I."/>
        </authorList>
    </citation>
    <scope>NUCLEOTIDE SEQUENCE</scope>
    <source>
        <tissue evidence="1">Shoot tissue taken approximately 20 cm above the soil surface</tissue>
    </source>
</reference>
<dbReference type="AlphaFoldDB" id="A0A0A9FF45"/>
<reference evidence="1" key="1">
    <citation type="submission" date="2014-09" db="EMBL/GenBank/DDBJ databases">
        <authorList>
            <person name="Magalhaes I.L.F."/>
            <person name="Oliveira U."/>
            <person name="Santos F.R."/>
            <person name="Vidigal T.H.D.A."/>
            <person name="Brescovit A.D."/>
            <person name="Santos A.J."/>
        </authorList>
    </citation>
    <scope>NUCLEOTIDE SEQUENCE</scope>
    <source>
        <tissue evidence="1">Shoot tissue taken approximately 20 cm above the soil surface</tissue>
    </source>
</reference>
<dbReference type="EMBL" id="GBRH01186281">
    <property type="protein sequence ID" value="JAE11615.1"/>
    <property type="molecule type" value="Transcribed_RNA"/>
</dbReference>
<proteinExistence type="predicted"/>
<accession>A0A0A9FF45</accession>
<protein>
    <submittedName>
        <fullName evidence="1">Uncharacterized protein</fullName>
    </submittedName>
</protein>